<dbReference type="Proteomes" id="UP000032304">
    <property type="component" value="Chromosome 2"/>
</dbReference>
<evidence type="ECO:0000313" key="3">
    <source>
        <dbReference type="Proteomes" id="UP000032304"/>
    </source>
</evidence>
<evidence type="ECO:0000259" key="1">
    <source>
        <dbReference type="Pfam" id="PF14291"/>
    </source>
</evidence>
<dbReference type="Pfam" id="PF14291">
    <property type="entry name" value="DUF4371"/>
    <property type="match status" value="1"/>
</dbReference>
<accession>A0A0D2M749</accession>
<reference evidence="2 3" key="1">
    <citation type="journal article" date="2012" name="Nature">
        <title>Repeated polyploidization of Gossypium genomes and the evolution of spinnable cotton fibres.</title>
        <authorList>
            <person name="Paterson A.H."/>
            <person name="Wendel J.F."/>
            <person name="Gundlach H."/>
            <person name="Guo H."/>
            <person name="Jenkins J."/>
            <person name="Jin D."/>
            <person name="Llewellyn D."/>
            <person name="Showmaker K.C."/>
            <person name="Shu S."/>
            <person name="Udall J."/>
            <person name="Yoo M.J."/>
            <person name="Byers R."/>
            <person name="Chen W."/>
            <person name="Doron-Faigenboim A."/>
            <person name="Duke M.V."/>
            <person name="Gong L."/>
            <person name="Grimwood J."/>
            <person name="Grover C."/>
            <person name="Grupp K."/>
            <person name="Hu G."/>
            <person name="Lee T.H."/>
            <person name="Li J."/>
            <person name="Lin L."/>
            <person name="Liu T."/>
            <person name="Marler B.S."/>
            <person name="Page J.T."/>
            <person name="Roberts A.W."/>
            <person name="Romanel E."/>
            <person name="Sanders W.S."/>
            <person name="Szadkowski E."/>
            <person name="Tan X."/>
            <person name="Tang H."/>
            <person name="Xu C."/>
            <person name="Wang J."/>
            <person name="Wang Z."/>
            <person name="Zhang D."/>
            <person name="Zhang L."/>
            <person name="Ashrafi H."/>
            <person name="Bedon F."/>
            <person name="Bowers J.E."/>
            <person name="Brubaker C.L."/>
            <person name="Chee P.W."/>
            <person name="Das S."/>
            <person name="Gingle A.R."/>
            <person name="Haigler C.H."/>
            <person name="Harker D."/>
            <person name="Hoffmann L.V."/>
            <person name="Hovav R."/>
            <person name="Jones D.C."/>
            <person name="Lemke C."/>
            <person name="Mansoor S."/>
            <person name="ur Rahman M."/>
            <person name="Rainville L.N."/>
            <person name="Rambani A."/>
            <person name="Reddy U.K."/>
            <person name="Rong J.K."/>
            <person name="Saranga Y."/>
            <person name="Scheffler B.E."/>
            <person name="Scheffler J.A."/>
            <person name="Stelly D.M."/>
            <person name="Triplett B.A."/>
            <person name="Van Deynze A."/>
            <person name="Vaslin M.F."/>
            <person name="Waghmare V.N."/>
            <person name="Walford S.A."/>
            <person name="Wright R.J."/>
            <person name="Zaki E.A."/>
            <person name="Zhang T."/>
            <person name="Dennis E.S."/>
            <person name="Mayer K.F."/>
            <person name="Peterson D.G."/>
            <person name="Rokhsar D.S."/>
            <person name="Wang X."/>
            <person name="Schmutz J."/>
        </authorList>
    </citation>
    <scope>NUCLEOTIDE SEQUENCE [LARGE SCALE GENOMIC DNA]</scope>
</reference>
<feature type="domain" description="DUF4371" evidence="1">
    <location>
        <begin position="8"/>
        <end position="97"/>
    </location>
</feature>
<protein>
    <recommendedName>
        <fullName evidence="1">DUF4371 domain-containing protein</fullName>
    </recommendedName>
</protein>
<dbReference type="InterPro" id="IPR012337">
    <property type="entry name" value="RNaseH-like_sf"/>
</dbReference>
<dbReference type="PANTHER" id="PTHR11697">
    <property type="entry name" value="GENERAL TRANSCRIPTION FACTOR 2-RELATED ZINC FINGER PROTEIN"/>
    <property type="match status" value="1"/>
</dbReference>
<dbReference type="InterPro" id="IPR025398">
    <property type="entry name" value="DUF4371"/>
</dbReference>
<dbReference type="Gramene" id="KJB13082">
    <property type="protein sequence ID" value="KJB13082"/>
    <property type="gene ID" value="B456_002G056800"/>
</dbReference>
<dbReference type="PANTHER" id="PTHR11697:SF230">
    <property type="entry name" value="ZINC FINGER, MYM DOMAIN CONTAINING 1"/>
    <property type="match status" value="1"/>
</dbReference>
<dbReference type="AlphaFoldDB" id="A0A0D2M749"/>
<organism evidence="2 3">
    <name type="scientific">Gossypium raimondii</name>
    <name type="common">Peruvian cotton</name>
    <name type="synonym">Gossypium klotzschianum subsp. raimondii</name>
    <dbReference type="NCBI Taxonomy" id="29730"/>
    <lineage>
        <taxon>Eukaryota</taxon>
        <taxon>Viridiplantae</taxon>
        <taxon>Streptophyta</taxon>
        <taxon>Embryophyta</taxon>
        <taxon>Tracheophyta</taxon>
        <taxon>Spermatophyta</taxon>
        <taxon>Magnoliopsida</taxon>
        <taxon>eudicotyledons</taxon>
        <taxon>Gunneridae</taxon>
        <taxon>Pentapetalae</taxon>
        <taxon>rosids</taxon>
        <taxon>malvids</taxon>
        <taxon>Malvales</taxon>
        <taxon>Malvaceae</taxon>
        <taxon>Malvoideae</taxon>
        <taxon>Gossypium</taxon>
    </lineage>
</organism>
<evidence type="ECO:0000313" key="2">
    <source>
        <dbReference type="EMBL" id="KJB13082.1"/>
    </source>
</evidence>
<keyword evidence="3" id="KW-1185">Reference proteome</keyword>
<dbReference type="STRING" id="29730.A0A0D2M749"/>
<proteinExistence type="predicted"/>
<dbReference type="eggNOG" id="ENOG502QWCA">
    <property type="taxonomic scope" value="Eukaryota"/>
</dbReference>
<sequence>KVQSLIRKETGYVKFCLIFDESKEISENKHMAIVVRYVDEQGFVRERFLDLVHVKETTFLTSKFEICVVLSHHNLNLHNLRGQGYDGASKMCEEWNGLQGLTKGVNQIGTIQRLGDTRWSSHYKSLCSLLRMYGATREVLTDIATQGATNDGWEILLQNVKEFCERYGIVISDMHVPYFDLNNRFSEQATELFILSASLNPRDGNKSFNAEHICNLVEKFYPEDFSKQEKDQLKYELQHYGVDVPIHPNLKDLSTLGDLCRGLVTTRKT</sequence>
<dbReference type="EMBL" id="CM001741">
    <property type="protein sequence ID" value="KJB13082.1"/>
    <property type="molecule type" value="Genomic_DNA"/>
</dbReference>
<dbReference type="InterPro" id="IPR055298">
    <property type="entry name" value="AtLOH3-like"/>
</dbReference>
<dbReference type="SUPFAM" id="SSF53098">
    <property type="entry name" value="Ribonuclease H-like"/>
    <property type="match status" value="1"/>
</dbReference>
<name>A0A0D2M749_GOSRA</name>
<gene>
    <name evidence="2" type="ORF">B456_002G056800</name>
</gene>
<feature type="non-terminal residue" evidence="2">
    <location>
        <position position="1"/>
    </location>
</feature>